<protein>
    <submittedName>
        <fullName evidence="1">Uncharacterized protein</fullName>
    </submittedName>
</protein>
<dbReference type="EMBL" id="CP021983">
    <property type="protein sequence ID" value="ASC69215.1"/>
    <property type="molecule type" value="Genomic_DNA"/>
</dbReference>
<gene>
    <name evidence="1" type="ORF">XM38_001410</name>
</gene>
<proteinExistence type="predicted"/>
<evidence type="ECO:0000313" key="1">
    <source>
        <dbReference type="EMBL" id="ASC69215.1"/>
    </source>
</evidence>
<sequence length="85" mass="9396">MVAAVWTEVNDRLRQSLHNAILIRLDMADQRHQVSRPWDSQLVTADKTAKPIAPGTAIADVFDRSDVGGKLLIWSGPKENPPGDH</sequence>
<keyword evidence="2" id="KW-1185">Reference proteome</keyword>
<dbReference type="RefSeq" id="WP_080813238.1">
    <property type="nucleotide sequence ID" value="NZ_CP021983.2"/>
</dbReference>
<dbReference type="AlphaFoldDB" id="A0A1Z3HG28"/>
<accession>A0A1Z3HG28</accession>
<organism evidence="1 2">
    <name type="scientific">Halomicronema hongdechloris C2206</name>
    <dbReference type="NCBI Taxonomy" id="1641165"/>
    <lineage>
        <taxon>Bacteria</taxon>
        <taxon>Bacillati</taxon>
        <taxon>Cyanobacteriota</taxon>
        <taxon>Cyanophyceae</taxon>
        <taxon>Nodosilineales</taxon>
        <taxon>Nodosilineaceae</taxon>
        <taxon>Halomicronema</taxon>
    </lineage>
</organism>
<name>A0A1Z3HG28_9CYAN</name>
<dbReference type="Proteomes" id="UP000191901">
    <property type="component" value="Chromosome"/>
</dbReference>
<dbReference type="KEGG" id="hhg:XM38_001410"/>
<reference evidence="1 2" key="1">
    <citation type="journal article" date="2016" name="Biochim. Biophys. Acta">
        <title>Characterization of red-shifted phycobilisomes isolated from the chlorophyll f-containing cyanobacterium Halomicronema hongdechloris.</title>
        <authorList>
            <person name="Li Y."/>
            <person name="Lin Y."/>
            <person name="Garvey C.J."/>
            <person name="Birch D."/>
            <person name="Corkery R.W."/>
            <person name="Loughlin P.C."/>
            <person name="Scheer H."/>
            <person name="Willows R.D."/>
            <person name="Chen M."/>
        </authorList>
    </citation>
    <scope>NUCLEOTIDE SEQUENCE [LARGE SCALE GENOMIC DNA]</scope>
    <source>
        <strain evidence="1 2">C2206</strain>
    </source>
</reference>
<dbReference type="OrthoDB" id="419058at2"/>
<evidence type="ECO:0000313" key="2">
    <source>
        <dbReference type="Proteomes" id="UP000191901"/>
    </source>
</evidence>